<keyword evidence="2" id="KW-0371">Homeobox</keyword>
<dbReference type="AlphaFoldDB" id="A0A0N9HLB6"/>
<reference evidence="2" key="1">
    <citation type="submission" date="2015-04" db="EMBL/GenBank/DDBJ databases">
        <title>Genomic Architecture Underlying Sex-Determination in the yeast Leucosporidium scottii: New Insights into the Evolution of Mating Systems in basidiomycetes.</title>
        <authorList>
            <person name="Maia T.M."/>
            <person name="Lopes S."/>
            <person name="Almeida J.M.G.C.F."/>
            <person name="Rosa L.H."/>
            <person name="Sampaio J.P."/>
            <person name="Goncalves P."/>
            <person name="Coelho M.A."/>
        </authorList>
    </citation>
    <scope>NUCLEOTIDE SEQUENCE</scope>
    <source>
        <strain evidence="2">CBS 9210</strain>
    </source>
</reference>
<sequence>MPRFPSSHTRTRPQPSSSPPLSHSALASPASHGRRCSQAPYTQLPRASSMDTVIRAELLASEAAYFRSLASEEQERQFSEAWTLTVQKTMAALDAGLLSQETARVCQVIAQRLSVVSSALAAGEVAAERSTNRAVAEAQSFLSSHSYMKSSPPLHSPSRLQHPLASPQPNELLAPYRRWFLDHFSFPYLTAADK</sequence>
<evidence type="ECO:0000313" key="2">
    <source>
        <dbReference type="EMBL" id="ALG04377.1"/>
    </source>
</evidence>
<dbReference type="GO" id="GO:0003677">
    <property type="term" value="F:DNA binding"/>
    <property type="evidence" value="ECO:0007669"/>
    <property type="project" value="UniProtKB-KW"/>
</dbReference>
<gene>
    <name evidence="2" type="primary">HD1</name>
</gene>
<feature type="non-terminal residue" evidence="2">
    <location>
        <position position="194"/>
    </location>
</feature>
<feature type="compositionally biased region" description="Low complexity" evidence="1">
    <location>
        <begin position="1"/>
        <end position="31"/>
    </location>
</feature>
<organism evidence="2">
    <name type="scientific">Leucosporidium creatinivorum</name>
    <dbReference type="NCBI Taxonomy" id="106004"/>
    <lineage>
        <taxon>Eukaryota</taxon>
        <taxon>Fungi</taxon>
        <taxon>Dikarya</taxon>
        <taxon>Basidiomycota</taxon>
        <taxon>Pucciniomycotina</taxon>
        <taxon>Microbotryomycetes</taxon>
        <taxon>Leucosporidiales</taxon>
        <taxon>Leucosporidium</taxon>
    </lineage>
</organism>
<feature type="region of interest" description="Disordered" evidence="1">
    <location>
        <begin position="1"/>
        <end position="39"/>
    </location>
</feature>
<dbReference type="EMBL" id="KR229942">
    <property type="protein sequence ID" value="ALG04377.1"/>
    <property type="molecule type" value="Genomic_DNA"/>
</dbReference>
<proteinExistence type="predicted"/>
<protein>
    <submittedName>
        <fullName evidence="2">Homeodomain transcription factor HD1</fullName>
    </submittedName>
</protein>
<name>A0A0N9HLB6_9BASI</name>
<feature type="region of interest" description="Disordered" evidence="1">
    <location>
        <begin position="147"/>
        <end position="166"/>
    </location>
</feature>
<evidence type="ECO:0000256" key="1">
    <source>
        <dbReference type="SAM" id="MobiDB-lite"/>
    </source>
</evidence>
<keyword evidence="2" id="KW-0238">DNA-binding</keyword>
<accession>A0A0N9HLB6</accession>